<evidence type="ECO:0000256" key="1">
    <source>
        <dbReference type="SAM" id="Phobius"/>
    </source>
</evidence>
<evidence type="ECO:0000313" key="3">
    <source>
        <dbReference type="Proteomes" id="UP001348817"/>
    </source>
</evidence>
<feature type="transmembrane region" description="Helical" evidence="1">
    <location>
        <begin position="34"/>
        <end position="55"/>
    </location>
</feature>
<feature type="transmembrane region" description="Helical" evidence="1">
    <location>
        <begin position="67"/>
        <end position="87"/>
    </location>
</feature>
<keyword evidence="3" id="KW-1185">Reference proteome</keyword>
<organism evidence="2 3">
    <name type="scientific">Fulvitalea axinellae</name>
    <dbReference type="NCBI Taxonomy" id="1182444"/>
    <lineage>
        <taxon>Bacteria</taxon>
        <taxon>Pseudomonadati</taxon>
        <taxon>Bacteroidota</taxon>
        <taxon>Cytophagia</taxon>
        <taxon>Cytophagales</taxon>
        <taxon>Persicobacteraceae</taxon>
        <taxon>Fulvitalea</taxon>
    </lineage>
</organism>
<accession>A0AAU9CLE6</accession>
<keyword evidence="1" id="KW-1133">Transmembrane helix</keyword>
<dbReference type="EMBL" id="AP025314">
    <property type="protein sequence ID" value="BDD09826.1"/>
    <property type="molecule type" value="Genomic_DNA"/>
</dbReference>
<protein>
    <submittedName>
        <fullName evidence="2">Uncharacterized protein</fullName>
    </submittedName>
</protein>
<dbReference type="KEGG" id="fax:FUAX_22580"/>
<sequence length="101" mass="11087">MSEVAIFVAVVVFLQVLAYRYSGRVFKSDRSGLILFLALTVLVLVPSTVYSVALANNGPMCAFPATFVFALMAILGWPFALAAHFVYRFFFRTKGSTLGHS</sequence>
<dbReference type="RefSeq" id="WP_338391415.1">
    <property type="nucleotide sequence ID" value="NZ_AP025314.1"/>
</dbReference>
<dbReference type="Proteomes" id="UP001348817">
    <property type="component" value="Chromosome"/>
</dbReference>
<proteinExistence type="predicted"/>
<gene>
    <name evidence="2" type="ORF">FUAX_22580</name>
</gene>
<evidence type="ECO:0000313" key="2">
    <source>
        <dbReference type="EMBL" id="BDD09826.1"/>
    </source>
</evidence>
<keyword evidence="1" id="KW-0812">Transmembrane</keyword>
<name>A0AAU9CLE6_9BACT</name>
<reference evidence="2 3" key="1">
    <citation type="submission" date="2021-12" db="EMBL/GenBank/DDBJ databases">
        <title>Genome sequencing of bacteria with rrn-lacking chromosome and rrn-plasmid.</title>
        <authorList>
            <person name="Anda M."/>
            <person name="Iwasaki W."/>
        </authorList>
    </citation>
    <scope>NUCLEOTIDE SEQUENCE [LARGE SCALE GENOMIC DNA]</scope>
    <source>
        <strain evidence="2 3">DSM 100852</strain>
    </source>
</reference>
<keyword evidence="1" id="KW-0472">Membrane</keyword>
<dbReference type="AlphaFoldDB" id="A0AAU9CLE6"/>